<dbReference type="AlphaFoldDB" id="A0A1H1Q6A8"/>
<dbReference type="OrthoDB" id="8589148at2"/>
<keyword evidence="3" id="KW-0731">Sigma factor</keyword>
<dbReference type="PANTHER" id="PTHR43133">
    <property type="entry name" value="RNA POLYMERASE ECF-TYPE SIGMA FACTO"/>
    <property type="match status" value="1"/>
</dbReference>
<accession>A0A1H1Q6A8</accession>
<dbReference type="Proteomes" id="UP000243426">
    <property type="component" value="Chromosome I"/>
</dbReference>
<reference evidence="8" key="1">
    <citation type="submission" date="2016-10" db="EMBL/GenBank/DDBJ databases">
        <authorList>
            <person name="Varghese N."/>
            <person name="Submissions S."/>
        </authorList>
    </citation>
    <scope>NUCLEOTIDE SEQUENCE [LARGE SCALE GENOMIC DNA]</scope>
    <source>
        <strain evidence="8">2SM5</strain>
    </source>
</reference>
<feature type="domain" description="RNA polymerase sigma factor 70 region 4 type 2" evidence="6">
    <location>
        <begin position="104"/>
        <end position="156"/>
    </location>
</feature>
<gene>
    <name evidence="7" type="ORF">SAMN05216198_1396</name>
</gene>
<dbReference type="PANTHER" id="PTHR43133:SF63">
    <property type="entry name" value="RNA POLYMERASE SIGMA FACTOR FECI-RELATED"/>
    <property type="match status" value="1"/>
</dbReference>
<dbReference type="SUPFAM" id="SSF88946">
    <property type="entry name" value="Sigma2 domain of RNA polymerase sigma factors"/>
    <property type="match status" value="1"/>
</dbReference>
<dbReference type="InterPro" id="IPR007627">
    <property type="entry name" value="RNA_pol_sigma70_r2"/>
</dbReference>
<protein>
    <submittedName>
        <fullName evidence="7">RNA polymerase sigma-70 factor, ECF subfamily</fullName>
    </submittedName>
</protein>
<dbReference type="InterPro" id="IPR039425">
    <property type="entry name" value="RNA_pol_sigma-70-like"/>
</dbReference>
<comment type="similarity">
    <text evidence="1">Belongs to the sigma-70 factor family. ECF subfamily.</text>
</comment>
<keyword evidence="4" id="KW-0804">Transcription</keyword>
<evidence type="ECO:0000259" key="6">
    <source>
        <dbReference type="Pfam" id="PF08281"/>
    </source>
</evidence>
<evidence type="ECO:0000256" key="1">
    <source>
        <dbReference type="ARBA" id="ARBA00010641"/>
    </source>
</evidence>
<proteinExistence type="inferred from homology"/>
<dbReference type="SUPFAM" id="SSF88659">
    <property type="entry name" value="Sigma3 and sigma4 domains of RNA polymerase sigma factors"/>
    <property type="match status" value="1"/>
</dbReference>
<keyword evidence="8" id="KW-1185">Reference proteome</keyword>
<evidence type="ECO:0000256" key="4">
    <source>
        <dbReference type="ARBA" id="ARBA00023163"/>
    </source>
</evidence>
<dbReference type="Gene3D" id="1.10.10.10">
    <property type="entry name" value="Winged helix-like DNA-binding domain superfamily/Winged helix DNA-binding domain"/>
    <property type="match status" value="1"/>
</dbReference>
<dbReference type="Pfam" id="PF04542">
    <property type="entry name" value="Sigma70_r2"/>
    <property type="match status" value="1"/>
</dbReference>
<dbReference type="RefSeq" id="WP_090272647.1">
    <property type="nucleotide sequence ID" value="NZ_LT629748.1"/>
</dbReference>
<sequence length="176" mass="20716">MADNPIKMAYLNHYAELRNRLKMRLGSYSQADDILHDTWIQLHQKRSQAETKSPLAYLHRMAMNISVNDFRRQEFFEVDTEALLHIADDTLGPEDHTLVTDDIRQLHKALSHLSPRRRDILLASRIYEVPHKELAERYDISTRMIEKELRSALEFCCKHLGREFIQRFGPASDKKT</sequence>
<dbReference type="STRING" id="797277.SAMN05216198_1396"/>
<organism evidence="7 8">
    <name type="scientific">Halopseudomonas litoralis</name>
    <dbReference type="NCBI Taxonomy" id="797277"/>
    <lineage>
        <taxon>Bacteria</taxon>
        <taxon>Pseudomonadati</taxon>
        <taxon>Pseudomonadota</taxon>
        <taxon>Gammaproteobacteria</taxon>
        <taxon>Pseudomonadales</taxon>
        <taxon>Pseudomonadaceae</taxon>
        <taxon>Halopseudomonas</taxon>
    </lineage>
</organism>
<dbReference type="GO" id="GO:0006352">
    <property type="term" value="P:DNA-templated transcription initiation"/>
    <property type="evidence" value="ECO:0007669"/>
    <property type="project" value="InterPro"/>
</dbReference>
<evidence type="ECO:0000313" key="8">
    <source>
        <dbReference type="Proteomes" id="UP000243426"/>
    </source>
</evidence>
<dbReference type="NCBIfam" id="TIGR02937">
    <property type="entry name" value="sigma70-ECF"/>
    <property type="match status" value="1"/>
</dbReference>
<keyword evidence="2" id="KW-0805">Transcription regulation</keyword>
<dbReference type="InterPro" id="IPR013324">
    <property type="entry name" value="RNA_pol_sigma_r3/r4-like"/>
</dbReference>
<dbReference type="EMBL" id="LT629748">
    <property type="protein sequence ID" value="SDS19032.1"/>
    <property type="molecule type" value="Genomic_DNA"/>
</dbReference>
<dbReference type="GO" id="GO:0003677">
    <property type="term" value="F:DNA binding"/>
    <property type="evidence" value="ECO:0007669"/>
    <property type="project" value="InterPro"/>
</dbReference>
<dbReference type="Gene3D" id="1.10.1740.10">
    <property type="match status" value="1"/>
</dbReference>
<dbReference type="GO" id="GO:0016987">
    <property type="term" value="F:sigma factor activity"/>
    <property type="evidence" value="ECO:0007669"/>
    <property type="project" value="UniProtKB-KW"/>
</dbReference>
<feature type="domain" description="RNA polymerase sigma-70 region 2" evidence="5">
    <location>
        <begin position="11"/>
        <end position="74"/>
    </location>
</feature>
<evidence type="ECO:0000256" key="3">
    <source>
        <dbReference type="ARBA" id="ARBA00023082"/>
    </source>
</evidence>
<name>A0A1H1Q6A8_9GAMM</name>
<dbReference type="InterPro" id="IPR013249">
    <property type="entry name" value="RNA_pol_sigma70_r4_t2"/>
</dbReference>
<dbReference type="InterPro" id="IPR036388">
    <property type="entry name" value="WH-like_DNA-bd_sf"/>
</dbReference>
<evidence type="ECO:0000259" key="5">
    <source>
        <dbReference type="Pfam" id="PF04542"/>
    </source>
</evidence>
<evidence type="ECO:0000313" key="7">
    <source>
        <dbReference type="EMBL" id="SDS19032.1"/>
    </source>
</evidence>
<dbReference type="InterPro" id="IPR013325">
    <property type="entry name" value="RNA_pol_sigma_r2"/>
</dbReference>
<evidence type="ECO:0000256" key="2">
    <source>
        <dbReference type="ARBA" id="ARBA00023015"/>
    </source>
</evidence>
<dbReference type="InterPro" id="IPR014284">
    <property type="entry name" value="RNA_pol_sigma-70_dom"/>
</dbReference>
<dbReference type="Pfam" id="PF08281">
    <property type="entry name" value="Sigma70_r4_2"/>
    <property type="match status" value="1"/>
</dbReference>